<proteinExistence type="inferred from homology"/>
<comment type="catalytic activity">
    <reaction evidence="1">
        <text>Hydrolysis of terminal non-reducing alpha-L-arabinofuranoside residues in alpha-L-arabinosides.</text>
        <dbReference type="EC" id="3.2.1.55"/>
    </reaction>
</comment>
<evidence type="ECO:0000256" key="3">
    <source>
        <dbReference type="ARBA" id="ARBA00012670"/>
    </source>
</evidence>
<gene>
    <name evidence="8" type="ordered locus">MTR_7g088470</name>
</gene>
<organism evidence="8 10">
    <name type="scientific">Medicago truncatula</name>
    <name type="common">Barrel medic</name>
    <name type="synonym">Medicago tribuloides</name>
    <dbReference type="NCBI Taxonomy" id="3880"/>
    <lineage>
        <taxon>Eukaryota</taxon>
        <taxon>Viridiplantae</taxon>
        <taxon>Streptophyta</taxon>
        <taxon>Embryophyta</taxon>
        <taxon>Tracheophyta</taxon>
        <taxon>Spermatophyta</taxon>
        <taxon>Magnoliopsida</taxon>
        <taxon>eudicotyledons</taxon>
        <taxon>Gunneridae</taxon>
        <taxon>Pentapetalae</taxon>
        <taxon>rosids</taxon>
        <taxon>fabids</taxon>
        <taxon>Fabales</taxon>
        <taxon>Fabaceae</taxon>
        <taxon>Papilionoideae</taxon>
        <taxon>50 kb inversion clade</taxon>
        <taxon>NPAAA clade</taxon>
        <taxon>Hologalegina</taxon>
        <taxon>IRL clade</taxon>
        <taxon>Trifolieae</taxon>
        <taxon>Medicago</taxon>
    </lineage>
</organism>
<dbReference type="PANTHER" id="PTHR31776:SF13">
    <property type="entry name" value="NON-REDUCING END ALPHA-L-ARABINOFURANOSIDASE"/>
    <property type="match status" value="1"/>
</dbReference>
<dbReference type="GO" id="GO:0046373">
    <property type="term" value="P:L-arabinose metabolic process"/>
    <property type="evidence" value="ECO:0007669"/>
    <property type="project" value="InterPro"/>
</dbReference>
<dbReference type="EnsemblPlants" id="AES81084">
    <property type="protein sequence ID" value="AES81084"/>
    <property type="gene ID" value="MTR_7g088470"/>
</dbReference>
<reference evidence="8 10" key="1">
    <citation type="journal article" date="2011" name="Nature">
        <title>The Medicago genome provides insight into the evolution of rhizobial symbioses.</title>
        <authorList>
            <person name="Young N.D."/>
            <person name="Debelle F."/>
            <person name="Oldroyd G.E."/>
            <person name="Geurts R."/>
            <person name="Cannon S.B."/>
            <person name="Udvardi M.K."/>
            <person name="Benedito V.A."/>
            <person name="Mayer K.F."/>
            <person name="Gouzy J."/>
            <person name="Schoof H."/>
            <person name="Van de Peer Y."/>
            <person name="Proost S."/>
            <person name="Cook D.R."/>
            <person name="Meyers B.C."/>
            <person name="Spannagl M."/>
            <person name="Cheung F."/>
            <person name="De Mita S."/>
            <person name="Krishnakumar V."/>
            <person name="Gundlach H."/>
            <person name="Zhou S."/>
            <person name="Mudge J."/>
            <person name="Bharti A.K."/>
            <person name="Murray J.D."/>
            <person name="Naoumkina M.A."/>
            <person name="Rosen B."/>
            <person name="Silverstein K.A."/>
            <person name="Tang H."/>
            <person name="Rombauts S."/>
            <person name="Zhao P.X."/>
            <person name="Zhou P."/>
            <person name="Barbe V."/>
            <person name="Bardou P."/>
            <person name="Bechner M."/>
            <person name="Bellec A."/>
            <person name="Berger A."/>
            <person name="Berges H."/>
            <person name="Bidwell S."/>
            <person name="Bisseling T."/>
            <person name="Choisne N."/>
            <person name="Couloux A."/>
            <person name="Denny R."/>
            <person name="Deshpande S."/>
            <person name="Dai X."/>
            <person name="Doyle J.J."/>
            <person name="Dudez A.M."/>
            <person name="Farmer A.D."/>
            <person name="Fouteau S."/>
            <person name="Franken C."/>
            <person name="Gibelin C."/>
            <person name="Gish J."/>
            <person name="Goldstein S."/>
            <person name="Gonzalez A.J."/>
            <person name="Green P.J."/>
            <person name="Hallab A."/>
            <person name="Hartog M."/>
            <person name="Hua A."/>
            <person name="Humphray S.J."/>
            <person name="Jeong D.H."/>
            <person name="Jing Y."/>
            <person name="Jocker A."/>
            <person name="Kenton S.M."/>
            <person name="Kim D.J."/>
            <person name="Klee K."/>
            <person name="Lai H."/>
            <person name="Lang C."/>
            <person name="Lin S."/>
            <person name="Macmil S.L."/>
            <person name="Magdelenat G."/>
            <person name="Matthews L."/>
            <person name="McCorrison J."/>
            <person name="Monaghan E.L."/>
            <person name="Mun J.H."/>
            <person name="Najar F.Z."/>
            <person name="Nicholson C."/>
            <person name="Noirot C."/>
            <person name="O'Bleness M."/>
            <person name="Paule C.R."/>
            <person name="Poulain J."/>
            <person name="Prion F."/>
            <person name="Qin B."/>
            <person name="Qu C."/>
            <person name="Retzel E.F."/>
            <person name="Riddle C."/>
            <person name="Sallet E."/>
            <person name="Samain S."/>
            <person name="Samson N."/>
            <person name="Sanders I."/>
            <person name="Saurat O."/>
            <person name="Scarpelli C."/>
            <person name="Schiex T."/>
            <person name="Segurens B."/>
            <person name="Severin A.J."/>
            <person name="Sherrier D.J."/>
            <person name="Shi R."/>
            <person name="Sims S."/>
            <person name="Singer S.R."/>
            <person name="Sinharoy S."/>
            <person name="Sterck L."/>
            <person name="Viollet A."/>
            <person name="Wang B.B."/>
            <person name="Wang K."/>
            <person name="Wang M."/>
            <person name="Wang X."/>
            <person name="Warfsmann J."/>
            <person name="Weissenbach J."/>
            <person name="White D.D."/>
            <person name="White J.D."/>
            <person name="Wiley G.B."/>
            <person name="Wincker P."/>
            <person name="Xing Y."/>
            <person name="Yang L."/>
            <person name="Yao Z."/>
            <person name="Ying F."/>
            <person name="Zhai J."/>
            <person name="Zhou L."/>
            <person name="Zuber A."/>
            <person name="Denarie J."/>
            <person name="Dixon R.A."/>
            <person name="May G.D."/>
            <person name="Schwartz D.C."/>
            <person name="Rogers J."/>
            <person name="Quetier F."/>
            <person name="Town C.D."/>
            <person name="Roe B.A."/>
        </authorList>
    </citation>
    <scope>NUCLEOTIDE SEQUENCE [LARGE SCALE GENOMIC DNA]</scope>
    <source>
        <strain evidence="8">A17</strain>
        <strain evidence="9 10">cv. Jemalong A17</strain>
    </source>
</reference>
<keyword evidence="10" id="KW-1185">Reference proteome</keyword>
<dbReference type="Gene3D" id="2.60.40.1180">
    <property type="entry name" value="Golgi alpha-mannosidase II"/>
    <property type="match status" value="1"/>
</dbReference>
<dbReference type="EMBL" id="CM001223">
    <property type="protein sequence ID" value="AES81084.1"/>
    <property type="molecule type" value="Genomic_DNA"/>
</dbReference>
<sequence>MTFSKACCSFLWLYLIIVSFVAFQCNANGSQISSLVVNAAQGRPMPNTLFGIFYEEINHAGSGGIWAQLVNNSGFEAAGTRTPSNIFPWTIIGTESSVKLQTELSSCFERNKVALRMDVLCDKCPPDGVGVSNPGFWGMNIVQGKKYKVVFFYRSLGSLDMRVAFRDAISGRILASSHIIRHKASKKKGSKWQRVQTILEARASSSNSNLTLTTTKEGTVWLDQVSAMPTDTFKGHGFRKDLVEMLIQLKPAFLRFPGGCFVEGVQLRNAFRWKDSVGPWEQRPGHLNDIWNYWTDDGLGFFEGLQLAEDIGALPIWVFNNGISHSDEVDTSVISPFVKEALEGIEFARGSSTSKWGSVRASMGHPKPFNLKYVAIGNEDCYKKNYYGNYMAFYKAIKKFYPDIQIISNCPAFKTPLNHPADLYDYHTYPIDARAMFNAYHDFDKSPRNGPKAFVSEYALIGALQAKYGTLLGAVSEAGFLIGLERNSDHVAMASYAPLLVNANDRNWNPDAIVFNSYQAYGTPSYWVTYMFKESNGATFLNSQLQTPDPGSLIASAILCQSPQNNSTYLKIKIANIGSIPVNLKISLQGYVSKNLAGSTKTVLTSGNILDENTFAAPKKIAPQTSPLQNPGNEMNVMIPPVSLTFNSFLIARDLERYISGDKLCSSPSIPDGGSLVMNPSYSFWIRQDKPLYIALLGLCDVKASVVMATTDTSCDA</sequence>
<evidence type="ECO:0000256" key="4">
    <source>
        <dbReference type="ARBA" id="ARBA00022729"/>
    </source>
</evidence>
<evidence type="ECO:0000256" key="6">
    <source>
        <dbReference type="SAM" id="SignalP"/>
    </source>
</evidence>
<name>G7L4S0_MEDTR</name>
<dbReference type="Gene3D" id="3.20.20.80">
    <property type="entry name" value="Glycosidases"/>
    <property type="match status" value="1"/>
</dbReference>
<feature type="chain" id="PRO_5014574036" description="non-reducing end alpha-L-arabinofuranosidase" evidence="6">
    <location>
        <begin position="28"/>
        <end position="717"/>
    </location>
</feature>
<evidence type="ECO:0000313" key="8">
    <source>
        <dbReference type="EMBL" id="AES81084.1"/>
    </source>
</evidence>
<dbReference type="InterPro" id="IPR051563">
    <property type="entry name" value="Glycosyl_Hydrolase_51"/>
</dbReference>
<evidence type="ECO:0000313" key="9">
    <source>
        <dbReference type="EnsemblPlants" id="AES81084"/>
    </source>
</evidence>
<dbReference type="EC" id="3.2.1.55" evidence="3"/>
<feature type="signal peptide" evidence="6">
    <location>
        <begin position="1"/>
        <end position="27"/>
    </location>
</feature>
<keyword evidence="5" id="KW-0378">Hydrolase</keyword>
<dbReference type="FunFam" id="3.20.20.80:FF:000025">
    <property type="entry name" value="Alpha-L-arabinofuranosidase 1"/>
    <property type="match status" value="1"/>
</dbReference>
<comment type="similarity">
    <text evidence="2">Belongs to the glycosyl hydrolase 51 family.</text>
</comment>
<dbReference type="STRING" id="3880.G7L4S0"/>
<evidence type="ECO:0000256" key="1">
    <source>
        <dbReference type="ARBA" id="ARBA00001462"/>
    </source>
</evidence>
<dbReference type="PANTHER" id="PTHR31776">
    <property type="entry name" value="ALPHA-L-ARABINOFURANOSIDASE 1"/>
    <property type="match status" value="1"/>
</dbReference>
<dbReference type="Proteomes" id="UP000002051">
    <property type="component" value="Unassembled WGS sequence"/>
</dbReference>
<accession>G7L4S0</accession>
<dbReference type="InterPro" id="IPR010720">
    <property type="entry name" value="Alpha-L-AF_C"/>
</dbReference>
<reference evidence="8 10" key="2">
    <citation type="journal article" date="2014" name="BMC Genomics">
        <title>An improved genome release (version Mt4.0) for the model legume Medicago truncatula.</title>
        <authorList>
            <person name="Tang H."/>
            <person name="Krishnakumar V."/>
            <person name="Bidwell S."/>
            <person name="Rosen B."/>
            <person name="Chan A."/>
            <person name="Zhou S."/>
            <person name="Gentzbittel L."/>
            <person name="Childs K.L."/>
            <person name="Yandell M."/>
            <person name="Gundlach H."/>
            <person name="Mayer K.F."/>
            <person name="Schwartz D.C."/>
            <person name="Town C.D."/>
        </authorList>
    </citation>
    <scope>GENOME REANNOTATION</scope>
    <source>
        <strain evidence="9 10">cv. Jemalong A17</strain>
    </source>
</reference>
<dbReference type="Pfam" id="PF22848">
    <property type="entry name" value="ASD1_dom"/>
    <property type="match status" value="1"/>
</dbReference>
<evidence type="ECO:0000256" key="5">
    <source>
        <dbReference type="ARBA" id="ARBA00022801"/>
    </source>
</evidence>
<dbReference type="SMART" id="SM00813">
    <property type="entry name" value="Alpha-L-AF_C"/>
    <property type="match status" value="1"/>
</dbReference>
<dbReference type="OMA" id="FWGMNIV"/>
<dbReference type="InterPro" id="IPR013780">
    <property type="entry name" value="Glyco_hydro_b"/>
</dbReference>
<dbReference type="eggNOG" id="ENOG502QQEX">
    <property type="taxonomic scope" value="Eukaryota"/>
</dbReference>
<dbReference type="PaxDb" id="3880-AES81084"/>
<dbReference type="HOGENOM" id="CLU_010060_3_0_1"/>
<evidence type="ECO:0000256" key="2">
    <source>
        <dbReference type="ARBA" id="ARBA00007186"/>
    </source>
</evidence>
<feature type="domain" description="Alpha-L-arabinofuranosidase C-terminal" evidence="7">
    <location>
        <begin position="456"/>
        <end position="643"/>
    </location>
</feature>
<dbReference type="GO" id="GO:0045493">
    <property type="term" value="P:xylan catabolic process"/>
    <property type="evidence" value="ECO:0000318"/>
    <property type="project" value="GO_Central"/>
</dbReference>
<dbReference type="SUPFAM" id="SSF51445">
    <property type="entry name" value="(Trans)glycosidases"/>
    <property type="match status" value="1"/>
</dbReference>
<dbReference type="Pfam" id="PF06964">
    <property type="entry name" value="Alpha-L-AF_C"/>
    <property type="match status" value="1"/>
</dbReference>
<dbReference type="InterPro" id="IPR055235">
    <property type="entry name" value="ASD1_cat"/>
</dbReference>
<dbReference type="InterPro" id="IPR017853">
    <property type="entry name" value="GH"/>
</dbReference>
<protein>
    <recommendedName>
        <fullName evidence="3">non-reducing end alpha-L-arabinofuranosidase</fullName>
        <ecNumber evidence="3">3.2.1.55</ecNumber>
    </recommendedName>
</protein>
<keyword evidence="4 6" id="KW-0732">Signal</keyword>
<evidence type="ECO:0000259" key="7">
    <source>
        <dbReference type="SMART" id="SM00813"/>
    </source>
</evidence>
<reference evidence="9" key="3">
    <citation type="submission" date="2015-04" db="UniProtKB">
        <authorList>
            <consortium name="EnsemblPlants"/>
        </authorList>
    </citation>
    <scope>IDENTIFICATION</scope>
    <source>
        <strain evidence="9">cv. Jemalong A17</strain>
    </source>
</reference>
<evidence type="ECO:0000313" key="10">
    <source>
        <dbReference type="Proteomes" id="UP000002051"/>
    </source>
</evidence>
<dbReference type="GO" id="GO:0046556">
    <property type="term" value="F:alpha-L-arabinofuranosidase activity"/>
    <property type="evidence" value="ECO:0000318"/>
    <property type="project" value="GO_Central"/>
</dbReference>
<dbReference type="AlphaFoldDB" id="G7L4S0"/>